<evidence type="ECO:0000259" key="1">
    <source>
        <dbReference type="Pfam" id="PF03466"/>
    </source>
</evidence>
<feature type="domain" description="LysR substrate-binding" evidence="1">
    <location>
        <begin position="1"/>
        <end position="66"/>
    </location>
</feature>
<protein>
    <recommendedName>
        <fullName evidence="1">LysR substrate-binding domain-containing protein</fullName>
    </recommendedName>
</protein>
<dbReference type="EMBL" id="BKCL01000004">
    <property type="protein sequence ID" value="GEQ98041.1"/>
    <property type="molecule type" value="Genomic_DNA"/>
</dbReference>
<comment type="caution">
    <text evidence="2">The sequence shown here is derived from an EMBL/GenBank/DDBJ whole genome shotgun (WGS) entry which is preliminary data.</text>
</comment>
<name>A0A5A7MQ02_9PROT</name>
<dbReference type="AlphaFoldDB" id="A0A5A7MQ02"/>
<organism evidence="2 3">
    <name type="scientific">Iodidimonas gelatinilytica</name>
    <dbReference type="NCBI Taxonomy" id="1236966"/>
    <lineage>
        <taxon>Bacteria</taxon>
        <taxon>Pseudomonadati</taxon>
        <taxon>Pseudomonadota</taxon>
        <taxon>Alphaproteobacteria</taxon>
        <taxon>Iodidimonadales</taxon>
        <taxon>Iodidimonadaceae</taxon>
        <taxon>Iodidimonas</taxon>
    </lineage>
</organism>
<reference evidence="2 3" key="1">
    <citation type="submission" date="2019-09" db="EMBL/GenBank/DDBJ databases">
        <title>NBRP : Genome information of microbial organism related human and environment.</title>
        <authorList>
            <person name="Hattori M."/>
            <person name="Oshima K."/>
            <person name="Inaba H."/>
            <person name="Suda W."/>
            <person name="Sakamoto M."/>
            <person name="Iino T."/>
            <person name="Kitahara M."/>
            <person name="Oshida Y."/>
            <person name="Iida T."/>
            <person name="Kudo T."/>
            <person name="Itoh T."/>
            <person name="Ohkuma M."/>
        </authorList>
    </citation>
    <scope>NUCLEOTIDE SEQUENCE [LARGE SCALE GENOMIC DNA]</scope>
    <source>
        <strain evidence="2 3">Hi-2</strain>
    </source>
</reference>
<sequence length="86" mass="9750">MRHMVGMNMGLGFLPALYVRSEITPRKDVQILPLSEVPAYRTIALAWRPSAPYRVLYRALASLIRSICREKLHADVHAYEPSSPSI</sequence>
<dbReference type="SUPFAM" id="SSF53850">
    <property type="entry name" value="Periplasmic binding protein-like II"/>
    <property type="match status" value="1"/>
</dbReference>
<gene>
    <name evidence="2" type="ORF">JCM17844_16780</name>
</gene>
<evidence type="ECO:0000313" key="2">
    <source>
        <dbReference type="EMBL" id="GEQ98041.1"/>
    </source>
</evidence>
<dbReference type="Gene3D" id="3.40.190.10">
    <property type="entry name" value="Periplasmic binding protein-like II"/>
    <property type="match status" value="2"/>
</dbReference>
<accession>A0A5A7MQ02</accession>
<proteinExistence type="predicted"/>
<dbReference type="Proteomes" id="UP000322084">
    <property type="component" value="Unassembled WGS sequence"/>
</dbReference>
<evidence type="ECO:0000313" key="3">
    <source>
        <dbReference type="Proteomes" id="UP000322084"/>
    </source>
</evidence>
<dbReference type="Pfam" id="PF03466">
    <property type="entry name" value="LysR_substrate"/>
    <property type="match status" value="1"/>
</dbReference>
<dbReference type="InterPro" id="IPR005119">
    <property type="entry name" value="LysR_subst-bd"/>
</dbReference>